<organism evidence="1 2">
    <name type="scientific">Microcystis aeruginosa NIES-298</name>
    <dbReference type="NCBI Taxonomy" id="449468"/>
    <lineage>
        <taxon>Bacteria</taxon>
        <taxon>Bacillati</taxon>
        <taxon>Cyanobacteriota</taxon>
        <taxon>Cyanophyceae</taxon>
        <taxon>Oscillatoriophycideae</taxon>
        <taxon>Chroococcales</taxon>
        <taxon>Microcystaceae</taxon>
        <taxon>Microcystis</taxon>
    </lineage>
</organism>
<protein>
    <submittedName>
        <fullName evidence="1">Uncharacterized protein</fullName>
    </submittedName>
</protein>
<evidence type="ECO:0000313" key="1">
    <source>
        <dbReference type="EMBL" id="GBD52523.1"/>
    </source>
</evidence>
<dbReference type="AlphaFoldDB" id="A0A9P3DES3"/>
<accession>A0A9P3DES3</accession>
<gene>
    <name evidence="1" type="ORF">BGM30_16160</name>
</gene>
<name>A0A9P3DES3_MICAE</name>
<dbReference type="Proteomes" id="UP000236321">
    <property type="component" value="Unassembled WGS sequence"/>
</dbReference>
<dbReference type="EMBL" id="BEYQ01000004">
    <property type="protein sequence ID" value="GBD52523.1"/>
    <property type="molecule type" value="Genomic_DNA"/>
</dbReference>
<proteinExistence type="predicted"/>
<sequence length="62" mass="7033">MAVRSSLKMILTPAALAYKSLSRVKKRRWGDGCGVWGEKKSVKFSGQLYKIENFLVITVEKE</sequence>
<comment type="caution">
    <text evidence="1">The sequence shown here is derived from an EMBL/GenBank/DDBJ whole genome shotgun (WGS) entry which is preliminary data.</text>
</comment>
<reference evidence="2" key="1">
    <citation type="submission" date="2017-12" db="EMBL/GenBank/DDBJ databases">
        <title>Improved Draft Genome Sequence of Microcystis aeruginosa NIES-298, a Microcystin-Producing Cyanobacterium from Lake Kasumigaura, Japan.</title>
        <authorList>
            <person name="Yamaguchi H."/>
            <person name="Suzuki S."/>
            <person name="Kawachi M."/>
        </authorList>
    </citation>
    <scope>NUCLEOTIDE SEQUENCE [LARGE SCALE GENOMIC DNA]</scope>
    <source>
        <strain evidence="2">NIES-298</strain>
    </source>
</reference>
<evidence type="ECO:0000313" key="2">
    <source>
        <dbReference type="Proteomes" id="UP000236321"/>
    </source>
</evidence>